<dbReference type="AlphaFoldDB" id="A0AB34K7W2"/>
<evidence type="ECO:0008006" key="3">
    <source>
        <dbReference type="Google" id="ProtNLM"/>
    </source>
</evidence>
<dbReference type="Proteomes" id="UP001515480">
    <property type="component" value="Unassembled WGS sequence"/>
</dbReference>
<keyword evidence="2" id="KW-1185">Reference proteome</keyword>
<gene>
    <name evidence="1" type="ORF">AB1Y20_000227</name>
</gene>
<comment type="caution">
    <text evidence="1">The sequence shown here is derived from an EMBL/GenBank/DDBJ whole genome shotgun (WGS) entry which is preliminary data.</text>
</comment>
<proteinExistence type="predicted"/>
<evidence type="ECO:0000313" key="2">
    <source>
        <dbReference type="Proteomes" id="UP001515480"/>
    </source>
</evidence>
<organism evidence="1 2">
    <name type="scientific">Prymnesium parvum</name>
    <name type="common">Toxic golden alga</name>
    <dbReference type="NCBI Taxonomy" id="97485"/>
    <lineage>
        <taxon>Eukaryota</taxon>
        <taxon>Haptista</taxon>
        <taxon>Haptophyta</taxon>
        <taxon>Prymnesiophyceae</taxon>
        <taxon>Prymnesiales</taxon>
        <taxon>Prymnesiaceae</taxon>
        <taxon>Prymnesium</taxon>
    </lineage>
</organism>
<sequence>MGGLRAAINTWKGRMEHFRMLRVYSARMVHMPVFVALRKWLRLVGSMRLLRRVVVTWGNMKAARALSGWKWSTYNRLRLRKLLASCLTPFPLRHIRRALNSWKSAARRMIERKKTWQQLRHAVATLSHQGIAKAIHKWEDCTRRRKAQLDLVDVALTKWTERRLPKAWNSWKYAPKGPYQRMPRVKKILAGFFKASLLKAFNTWVATLNKLNQAKRRLRGALNTLCHKGYRAAWLRWCEEWRERSRLVHGAELVYDLLQGSLTRRAWNSWLQHVDAKFAHSERLETVAILLQAHILRAINKWRSLARKRRRLKRSLNAFGSSLLRPFNTWLDAARHAKLAKERLAVSLGEFEGKGIRTGFFTWLEFVDQRQHLLLCFQTLMHKHLRQAMNTWANKVMEILDEADQLQSVVTALSPEGQKLRRALNSWLVFVQHTKNVSRALLALAENGLHRGFVSWLAAMNERIRKKVAYFLNRELGCAMNQLREYARVVKIVHQVISTLQGSGLRKGMRTWAAYAEDRYYSMDALDIAVHKMCAKELSRAYESWAALLDRPIDIRERAISHMRSKEIVRAFHAWSSRAEELLMMSEAMANHSAGSSRRALNTWIEWAEEQGALADILRGSLARMARFPLVRMFSRWAQIASALVSSQRYEFGSHFLKVDDAFALA</sequence>
<dbReference type="EMBL" id="JBGBPQ010000001">
    <property type="protein sequence ID" value="KAL1529273.1"/>
    <property type="molecule type" value="Genomic_DNA"/>
</dbReference>
<protein>
    <recommendedName>
        <fullName evidence="3">Sfi1 spindle body domain-containing protein</fullName>
    </recommendedName>
</protein>
<evidence type="ECO:0000313" key="1">
    <source>
        <dbReference type="EMBL" id="KAL1529273.1"/>
    </source>
</evidence>
<reference evidence="1 2" key="1">
    <citation type="journal article" date="2024" name="Science">
        <title>Giant polyketide synthase enzymes in the biosynthesis of giant marine polyether toxins.</title>
        <authorList>
            <person name="Fallon T.R."/>
            <person name="Shende V.V."/>
            <person name="Wierzbicki I.H."/>
            <person name="Pendleton A.L."/>
            <person name="Watervoot N.F."/>
            <person name="Auber R.P."/>
            <person name="Gonzalez D.J."/>
            <person name="Wisecaver J.H."/>
            <person name="Moore B.S."/>
        </authorList>
    </citation>
    <scope>NUCLEOTIDE SEQUENCE [LARGE SCALE GENOMIC DNA]</scope>
    <source>
        <strain evidence="1 2">12B1</strain>
    </source>
</reference>
<accession>A0AB34K7W2</accession>
<name>A0AB34K7W2_PRYPA</name>